<proteinExistence type="predicted"/>
<gene>
    <name evidence="1" type="ORF">O181_078926</name>
</gene>
<comment type="caution">
    <text evidence="1">The sequence shown here is derived from an EMBL/GenBank/DDBJ whole genome shotgun (WGS) entry which is preliminary data.</text>
</comment>
<accession>A0A9Q3FKX2</accession>
<dbReference type="AlphaFoldDB" id="A0A9Q3FKX2"/>
<reference evidence="1" key="1">
    <citation type="submission" date="2021-03" db="EMBL/GenBank/DDBJ databases">
        <title>Draft genome sequence of rust myrtle Austropuccinia psidii MF-1, a brazilian biotype.</title>
        <authorList>
            <person name="Quecine M.C."/>
            <person name="Pachon D.M.R."/>
            <person name="Bonatelli M.L."/>
            <person name="Correr F.H."/>
            <person name="Franceschini L.M."/>
            <person name="Leite T.F."/>
            <person name="Margarido G.R.A."/>
            <person name="Almeida C.A."/>
            <person name="Ferrarezi J.A."/>
            <person name="Labate C.A."/>
        </authorList>
    </citation>
    <scope>NUCLEOTIDE SEQUENCE</scope>
    <source>
        <strain evidence="1">MF-1</strain>
    </source>
</reference>
<sequence length="117" mass="13178">MSTRGEINEIEIEKEPYVEKDDNIIEENSDDKSSIFSESSKDIENINATEDIMESYFHWTQLINAQLMKTKPSRGKVYTAGNSCITEVVIDNNPTKHLLDPGAFCACVGKSFHKTCV</sequence>
<protein>
    <submittedName>
        <fullName evidence="1">Uncharacterized protein</fullName>
    </submittedName>
</protein>
<organism evidence="1 2">
    <name type="scientific">Austropuccinia psidii MF-1</name>
    <dbReference type="NCBI Taxonomy" id="1389203"/>
    <lineage>
        <taxon>Eukaryota</taxon>
        <taxon>Fungi</taxon>
        <taxon>Dikarya</taxon>
        <taxon>Basidiomycota</taxon>
        <taxon>Pucciniomycotina</taxon>
        <taxon>Pucciniomycetes</taxon>
        <taxon>Pucciniales</taxon>
        <taxon>Sphaerophragmiaceae</taxon>
        <taxon>Austropuccinia</taxon>
    </lineage>
</organism>
<name>A0A9Q3FKX2_9BASI</name>
<dbReference type="Proteomes" id="UP000765509">
    <property type="component" value="Unassembled WGS sequence"/>
</dbReference>
<evidence type="ECO:0000313" key="1">
    <source>
        <dbReference type="EMBL" id="MBW0539211.1"/>
    </source>
</evidence>
<keyword evidence="2" id="KW-1185">Reference proteome</keyword>
<dbReference type="EMBL" id="AVOT02043800">
    <property type="protein sequence ID" value="MBW0539211.1"/>
    <property type="molecule type" value="Genomic_DNA"/>
</dbReference>
<evidence type="ECO:0000313" key="2">
    <source>
        <dbReference type="Proteomes" id="UP000765509"/>
    </source>
</evidence>